<dbReference type="GeneID" id="5002408"/>
<accession>A4RYV4</accession>
<dbReference type="KEGG" id="olu:OSTLU_32157"/>
<name>A4RYV4_OSTLU</name>
<evidence type="ECO:0000256" key="1">
    <source>
        <dbReference type="SAM" id="MobiDB-lite"/>
    </source>
</evidence>
<dbReference type="HOGENOM" id="CLU_2175250_0_0_1"/>
<feature type="region of interest" description="Disordered" evidence="1">
    <location>
        <begin position="1"/>
        <end position="25"/>
    </location>
</feature>
<protein>
    <submittedName>
        <fullName evidence="2">Uncharacterized protein</fullName>
    </submittedName>
</protein>
<dbReference type="OrthoDB" id="534691at2759"/>
<reference evidence="2 3" key="1">
    <citation type="journal article" date="2007" name="Proc. Natl. Acad. Sci. U.S.A.">
        <title>The tiny eukaryote Ostreococcus provides genomic insights into the paradox of plankton speciation.</title>
        <authorList>
            <person name="Palenik B."/>
            <person name="Grimwood J."/>
            <person name="Aerts A."/>
            <person name="Rouze P."/>
            <person name="Salamov A."/>
            <person name="Putnam N."/>
            <person name="Dupont C."/>
            <person name="Jorgensen R."/>
            <person name="Derelle E."/>
            <person name="Rombauts S."/>
            <person name="Zhou K."/>
            <person name="Otillar R."/>
            <person name="Merchant S.S."/>
            <person name="Podell S."/>
            <person name="Gaasterland T."/>
            <person name="Napoli C."/>
            <person name="Gendler K."/>
            <person name="Manuell A."/>
            <person name="Tai V."/>
            <person name="Vallon O."/>
            <person name="Piganeau G."/>
            <person name="Jancek S."/>
            <person name="Heijde M."/>
            <person name="Jabbari K."/>
            <person name="Bowler C."/>
            <person name="Lohr M."/>
            <person name="Robbens S."/>
            <person name="Werner G."/>
            <person name="Dubchak I."/>
            <person name="Pazour G.J."/>
            <person name="Ren Q."/>
            <person name="Paulsen I."/>
            <person name="Delwiche C."/>
            <person name="Schmutz J."/>
            <person name="Rokhsar D."/>
            <person name="Van de Peer Y."/>
            <person name="Moreau H."/>
            <person name="Grigoriev I.V."/>
        </authorList>
    </citation>
    <scope>NUCLEOTIDE SEQUENCE [LARGE SCALE GENOMIC DNA]</scope>
    <source>
        <strain evidence="2 3">CCE9901</strain>
    </source>
</reference>
<keyword evidence="3" id="KW-1185">Reference proteome</keyword>
<evidence type="ECO:0000313" key="3">
    <source>
        <dbReference type="Proteomes" id="UP000001568"/>
    </source>
</evidence>
<proteinExistence type="predicted"/>
<dbReference type="RefSeq" id="XP_001418228.1">
    <property type="nucleotide sequence ID" value="XM_001418191.1"/>
</dbReference>
<dbReference type="Gramene" id="ABO96521">
    <property type="protein sequence ID" value="ABO96521"/>
    <property type="gene ID" value="OSTLU_32157"/>
</dbReference>
<gene>
    <name evidence="2" type="ORF">OSTLU_32157</name>
</gene>
<dbReference type="STRING" id="436017.A4RYV4"/>
<dbReference type="EMBL" id="CP000586">
    <property type="protein sequence ID" value="ABO96521.1"/>
    <property type="molecule type" value="Genomic_DNA"/>
</dbReference>
<dbReference type="Proteomes" id="UP000001568">
    <property type="component" value="Chromosome 6"/>
</dbReference>
<dbReference type="AlphaFoldDB" id="A4RYV4"/>
<evidence type="ECO:0000313" key="2">
    <source>
        <dbReference type="EMBL" id="ABO96521.1"/>
    </source>
</evidence>
<sequence length="110" mass="11859">MSVKSCVNVVPASRQGPRGPPEALRPSACAEAEALGEIREQRDMLKACAPACKASCSRAIAEYDEGQRKTTGFGLDAKAKERVLKACVVTCGKDCEKAGKSYDYIIPFRF</sequence>
<organism evidence="2 3">
    <name type="scientific">Ostreococcus lucimarinus (strain CCE9901)</name>
    <dbReference type="NCBI Taxonomy" id="436017"/>
    <lineage>
        <taxon>Eukaryota</taxon>
        <taxon>Viridiplantae</taxon>
        <taxon>Chlorophyta</taxon>
        <taxon>Mamiellophyceae</taxon>
        <taxon>Mamiellales</taxon>
        <taxon>Bathycoccaceae</taxon>
        <taxon>Ostreococcus</taxon>
    </lineage>
</organism>